<evidence type="ECO:0000313" key="6">
    <source>
        <dbReference type="Proteomes" id="UP000251088"/>
    </source>
</evidence>
<dbReference type="PANTHER" id="PTHR46911">
    <property type="match status" value="1"/>
</dbReference>
<evidence type="ECO:0000259" key="4">
    <source>
        <dbReference type="SMART" id="SM00917"/>
    </source>
</evidence>
<organism evidence="5 6">
    <name type="scientific">Klebsiella pneumoniae</name>
    <dbReference type="NCBI Taxonomy" id="573"/>
    <lineage>
        <taxon>Bacteria</taxon>
        <taxon>Pseudomonadati</taxon>
        <taxon>Pseudomonadota</taxon>
        <taxon>Gammaproteobacteria</taxon>
        <taxon>Enterobacterales</taxon>
        <taxon>Enterobacteriaceae</taxon>
        <taxon>Klebsiella/Raoultella group</taxon>
        <taxon>Klebsiella</taxon>
        <taxon>Klebsiella pneumoniae complex</taxon>
    </lineage>
</organism>
<feature type="domain" description="2-isopropylmalate synthase LeuA allosteric (dimerisation)" evidence="4">
    <location>
        <begin position="25"/>
        <end position="196"/>
    </location>
</feature>
<dbReference type="GO" id="GO:0003852">
    <property type="term" value="F:2-isopropylmalate synthase activity"/>
    <property type="evidence" value="ECO:0007669"/>
    <property type="project" value="UniProtKB-EC"/>
</dbReference>
<evidence type="ECO:0000256" key="3">
    <source>
        <dbReference type="SAM" id="MobiDB-lite"/>
    </source>
</evidence>
<dbReference type="Pfam" id="PF22615">
    <property type="entry name" value="IPMS_D2"/>
    <property type="match status" value="1"/>
</dbReference>
<dbReference type="Pfam" id="PF08502">
    <property type="entry name" value="LeuA_dimer"/>
    <property type="match status" value="1"/>
</dbReference>
<dbReference type="SUPFAM" id="SSF110921">
    <property type="entry name" value="2-isopropylmalate synthase LeuA, allosteric (dimerisation) domain"/>
    <property type="match status" value="1"/>
</dbReference>
<dbReference type="SUPFAM" id="SSF89000">
    <property type="entry name" value="post-HMGL domain-like"/>
    <property type="match status" value="1"/>
</dbReference>
<keyword evidence="2 5" id="KW-0808">Transferase</keyword>
<evidence type="ECO:0000256" key="2">
    <source>
        <dbReference type="ARBA" id="ARBA00022679"/>
    </source>
</evidence>
<reference evidence="5 6" key="1">
    <citation type="submission" date="2018-06" db="EMBL/GenBank/DDBJ databases">
        <authorList>
            <consortium name="Pathogen Informatics"/>
            <person name="Doyle S."/>
        </authorList>
    </citation>
    <scope>NUCLEOTIDE SEQUENCE [LARGE SCALE GENOMIC DNA]</scope>
    <source>
        <strain evidence="5 6">NCTC9128</strain>
    </source>
</reference>
<dbReference type="EMBL" id="UAWN01000012">
    <property type="protein sequence ID" value="SQC15568.1"/>
    <property type="molecule type" value="Genomic_DNA"/>
</dbReference>
<dbReference type="Gene3D" id="1.10.287.1400">
    <property type="match status" value="1"/>
</dbReference>
<dbReference type="EC" id="2.3.3.13" evidence="1"/>
<dbReference type="PANTHER" id="PTHR46911:SF1">
    <property type="entry name" value="2-ISOPROPYLMALATE SYNTHASE"/>
    <property type="match status" value="1"/>
</dbReference>
<name>A0A2X3CEZ5_KLEPN</name>
<protein>
    <recommendedName>
        <fullName evidence="1">2-isopropylmalate synthase</fullName>
        <ecNumber evidence="1">2.3.3.13</ecNumber>
    </recommendedName>
</protein>
<evidence type="ECO:0000313" key="5">
    <source>
        <dbReference type="EMBL" id="SQC15568.1"/>
    </source>
</evidence>
<dbReference type="GO" id="GO:0009098">
    <property type="term" value="P:L-leucine biosynthetic process"/>
    <property type="evidence" value="ECO:0007669"/>
    <property type="project" value="InterPro"/>
</dbReference>
<dbReference type="Proteomes" id="UP000251088">
    <property type="component" value="Unassembled WGS sequence"/>
</dbReference>
<sequence length="202" mass="22004">MPYLPIDPQDIGCSYEAVIRVNSQSGKSGSAWLIEQNHGLKLPRGLQQDFSQHVQQATDSDGQRDDPPCAVAAVRTRYGLQAQPALTLLDYQSASQQDGQLSLQANAASPRRNPTPAGPGQRPALRRSQRLSALFRQPFMIKDYHEHTLGARSDSRSVAYIRCVFPQGESYWGVGIDNDVARASLQALCNALSAADQAGGRK</sequence>
<proteinExistence type="predicted"/>
<dbReference type="AlphaFoldDB" id="A0A2X3CEZ5"/>
<gene>
    <name evidence="5" type="primary">leuA_1</name>
    <name evidence="5" type="ORF">NCTC9128_03663</name>
</gene>
<dbReference type="SMART" id="SM00917">
    <property type="entry name" value="LeuA_dimer"/>
    <property type="match status" value="1"/>
</dbReference>
<dbReference type="InterPro" id="IPR013709">
    <property type="entry name" value="2-isopropylmalate_synth_dimer"/>
</dbReference>
<accession>A0A2X3CEZ5</accession>
<feature type="region of interest" description="Disordered" evidence="3">
    <location>
        <begin position="99"/>
        <end position="126"/>
    </location>
</feature>
<dbReference type="InterPro" id="IPR036230">
    <property type="entry name" value="LeuA_allosteric_dom_sf"/>
</dbReference>
<dbReference type="InterPro" id="IPR054692">
    <property type="entry name" value="LeuA-like_post-cat"/>
</dbReference>
<evidence type="ECO:0000256" key="1">
    <source>
        <dbReference type="ARBA" id="ARBA00012973"/>
    </source>
</evidence>
<keyword evidence="5" id="KW-0012">Acyltransferase</keyword>
<dbReference type="Gene3D" id="3.30.160.270">
    <property type="match status" value="1"/>
</dbReference>